<dbReference type="EMBL" id="CP104562">
    <property type="protein sequence ID" value="UXH77347.1"/>
    <property type="molecule type" value="Genomic_DNA"/>
</dbReference>
<reference evidence="2" key="1">
    <citation type="submission" date="2022-10" db="EMBL/GenBank/DDBJ databases">
        <title>Characterization and whole genome sequencing of a new Roseateles species, isolated from fresh water.</title>
        <authorList>
            <person name="Guliayeva D.Y."/>
            <person name="Akhremchuk A.E."/>
            <person name="Sikolenko M.A."/>
            <person name="Valentovich L.N."/>
            <person name="Sidarenka A.V."/>
        </authorList>
    </citation>
    <scope>NUCLEOTIDE SEQUENCE</scope>
    <source>
        <strain evidence="2">BIM B-1768</strain>
    </source>
</reference>
<accession>A0ABY6AWU6</accession>
<keyword evidence="3" id="KW-1185">Reference proteome</keyword>
<dbReference type="RefSeq" id="WP_261757091.1">
    <property type="nucleotide sequence ID" value="NZ_CP104562.2"/>
</dbReference>
<dbReference type="InterPro" id="IPR036061">
    <property type="entry name" value="CheW-like_dom_sf"/>
</dbReference>
<proteinExistence type="predicted"/>
<feature type="domain" description="CheW-like" evidence="1">
    <location>
        <begin position="7"/>
        <end position="144"/>
    </location>
</feature>
<evidence type="ECO:0000313" key="2">
    <source>
        <dbReference type="EMBL" id="UXH77347.1"/>
    </source>
</evidence>
<dbReference type="InterPro" id="IPR002545">
    <property type="entry name" value="CheW-lke_dom"/>
</dbReference>
<dbReference type="Gene3D" id="2.40.50.180">
    <property type="entry name" value="CheA-289, Domain 4"/>
    <property type="match status" value="1"/>
</dbReference>
<evidence type="ECO:0000313" key="3">
    <source>
        <dbReference type="Proteomes" id="UP001064933"/>
    </source>
</evidence>
<dbReference type="Proteomes" id="UP001064933">
    <property type="component" value="Chromosome"/>
</dbReference>
<dbReference type="SUPFAM" id="SSF50341">
    <property type="entry name" value="CheW-like"/>
    <property type="match status" value="1"/>
</dbReference>
<gene>
    <name evidence="2" type="ORF">N4261_20415</name>
</gene>
<dbReference type="Gene3D" id="2.30.30.40">
    <property type="entry name" value="SH3 Domains"/>
    <property type="match status" value="1"/>
</dbReference>
<organism evidence="2 3">
    <name type="scientific">Roseateles amylovorans</name>
    <dbReference type="NCBI Taxonomy" id="2978473"/>
    <lineage>
        <taxon>Bacteria</taxon>
        <taxon>Pseudomonadati</taxon>
        <taxon>Pseudomonadota</taxon>
        <taxon>Betaproteobacteria</taxon>
        <taxon>Burkholderiales</taxon>
        <taxon>Sphaerotilaceae</taxon>
        <taxon>Roseateles</taxon>
    </lineage>
</organism>
<evidence type="ECO:0000259" key="1">
    <source>
        <dbReference type="PROSITE" id="PS50851"/>
    </source>
</evidence>
<dbReference type="SMART" id="SM00260">
    <property type="entry name" value="CheW"/>
    <property type="match status" value="1"/>
</dbReference>
<protein>
    <submittedName>
        <fullName evidence="2">Chemotaxis protein CheW</fullName>
    </submittedName>
</protein>
<dbReference type="PROSITE" id="PS50851">
    <property type="entry name" value="CHEW"/>
    <property type="match status" value="1"/>
</dbReference>
<name>A0ABY6AWU6_9BURK</name>
<sequence>MLGTRAEATFLLCRVQARLCGLPLDTVEEILRPQPVRPLAAPVAHVLGLARIRGRWVPVVDLAGLLGLNGGAVRRYVVLRVCDRQVAVAVDEVMGLHRLSLEAMDALPPLLRDPGHAAVAALAARDEDLIALLDTARLLPDDWLSTLPDAQAPRPGESAA</sequence>
<dbReference type="PANTHER" id="PTHR22617:SF23">
    <property type="entry name" value="CHEMOTAXIS PROTEIN CHEW"/>
    <property type="match status" value="1"/>
</dbReference>
<dbReference type="PANTHER" id="PTHR22617">
    <property type="entry name" value="CHEMOTAXIS SENSOR HISTIDINE KINASE-RELATED"/>
    <property type="match status" value="1"/>
</dbReference>
<dbReference type="Pfam" id="PF01584">
    <property type="entry name" value="CheW"/>
    <property type="match status" value="1"/>
</dbReference>
<dbReference type="InterPro" id="IPR039315">
    <property type="entry name" value="CheW"/>
</dbReference>